<dbReference type="EMBL" id="CAKLBY020000093">
    <property type="protein sequence ID" value="CAK7925956.1"/>
    <property type="molecule type" value="Genomic_DNA"/>
</dbReference>
<evidence type="ECO:0008006" key="3">
    <source>
        <dbReference type="Google" id="ProtNLM"/>
    </source>
</evidence>
<accession>A0AAV1TU77</accession>
<protein>
    <recommendedName>
        <fullName evidence="3">Reverse transcriptase Ty1/copia-type domain-containing protein</fullName>
    </recommendedName>
</protein>
<dbReference type="Proteomes" id="UP001162060">
    <property type="component" value="Unassembled WGS sequence"/>
</dbReference>
<dbReference type="AlphaFoldDB" id="A0AAV1TU77"/>
<reference evidence="1" key="1">
    <citation type="submission" date="2024-01" db="EMBL/GenBank/DDBJ databases">
        <authorList>
            <person name="Webb A."/>
        </authorList>
    </citation>
    <scope>NUCLEOTIDE SEQUENCE</scope>
    <source>
        <strain evidence="1">Pm1</strain>
    </source>
</reference>
<dbReference type="PANTHER" id="PTHR11439:SF463">
    <property type="entry name" value="REVERSE TRANSCRIPTASE TY1_COPIA-TYPE DOMAIN-CONTAINING PROTEIN"/>
    <property type="match status" value="1"/>
</dbReference>
<proteinExistence type="predicted"/>
<evidence type="ECO:0000313" key="1">
    <source>
        <dbReference type="EMBL" id="CAK7925956.1"/>
    </source>
</evidence>
<gene>
    <name evidence="1" type="ORF">PM001_LOCUS11106</name>
</gene>
<comment type="caution">
    <text evidence="1">The sequence shown here is derived from an EMBL/GenBank/DDBJ whole genome shotgun (WGS) entry which is preliminary data.</text>
</comment>
<sequence>MTDRGKCSFVLGIEMVKDEGSVTMCQRRYVDGVLKRFGMRDCKAVISPTDITPQLHQVTQRPIPTLRFMTTATRPGIAFTVIYVSRFMDKPQVEHWMSVKRIVRYLHGSKSHGICFKLDDKMDFYGYSDANWAGNHVNRKST</sequence>
<organism evidence="1 2">
    <name type="scientific">Peronospora matthiolae</name>
    <dbReference type="NCBI Taxonomy" id="2874970"/>
    <lineage>
        <taxon>Eukaryota</taxon>
        <taxon>Sar</taxon>
        <taxon>Stramenopiles</taxon>
        <taxon>Oomycota</taxon>
        <taxon>Peronosporomycetes</taxon>
        <taxon>Peronosporales</taxon>
        <taxon>Peronosporaceae</taxon>
        <taxon>Peronospora</taxon>
    </lineage>
</organism>
<dbReference type="PANTHER" id="PTHR11439">
    <property type="entry name" value="GAG-POL-RELATED RETROTRANSPOSON"/>
    <property type="match status" value="1"/>
</dbReference>
<evidence type="ECO:0000313" key="2">
    <source>
        <dbReference type="Proteomes" id="UP001162060"/>
    </source>
</evidence>
<name>A0AAV1TU77_9STRA</name>